<name>A0ABW0VVR1_9BACL</name>
<dbReference type="InterPro" id="IPR009377">
    <property type="entry name" value="EutA"/>
</dbReference>
<comment type="caution">
    <text evidence="1">The sequence shown here is derived from an EMBL/GenBank/DDBJ whole genome shotgun (WGS) entry which is preliminary data.</text>
</comment>
<sequence>MAEWMTSLGIDLGTSTTKLIVSRLQITPVSQPFGFPEYRITNRELVYCSDIHTTPLLGTDEIDYGRIVMLLEEEYRRGDIQLTDIKSGAVIITGETAGKRNAEPIVHHLAERAGDFVVAAAGAELEGILAGRGSGAEARSLISSETVLNIDVGGGTANAAYFRRGSCIAALTLRIGGRLIRVNKSGVIQEIAASFAPWLAAEGYSIRCGEQVDFTVLQDIASRMAACLLSAISSWSGGRGIDPAALLLNIGEAAAEGPPFGELMISGGIAALMTQKAPQSVEETAVYGDIGPLLAHAIMREAERRQLICIPPEQTVRATVIGAGMHTTELSGATVYITPGVLPIRNLPVVKIPLTEGLLADAAAAELHLSEHMKLAHRLYGAHTSSPCAFALTGLGYCSYTAMQHLADAITDAYLKNDPEHSAVVIICSNDMAKALGQALAFRMDDAASIICIDQINVKHGDYIDVGEPLSGDLIPVIIKTLAFLSGG</sequence>
<organism evidence="1 2">
    <name type="scientific">Paenibacillus solisilvae</name>
    <dbReference type="NCBI Taxonomy" id="2486751"/>
    <lineage>
        <taxon>Bacteria</taxon>
        <taxon>Bacillati</taxon>
        <taxon>Bacillota</taxon>
        <taxon>Bacilli</taxon>
        <taxon>Bacillales</taxon>
        <taxon>Paenibacillaceae</taxon>
        <taxon>Paenibacillus</taxon>
    </lineage>
</organism>
<proteinExistence type="predicted"/>
<dbReference type="EMBL" id="JBHSOW010000032">
    <property type="protein sequence ID" value="MFC5649323.1"/>
    <property type="molecule type" value="Genomic_DNA"/>
</dbReference>
<evidence type="ECO:0000313" key="1">
    <source>
        <dbReference type="EMBL" id="MFC5649323.1"/>
    </source>
</evidence>
<evidence type="ECO:0000313" key="2">
    <source>
        <dbReference type="Proteomes" id="UP001596047"/>
    </source>
</evidence>
<protein>
    <submittedName>
        <fullName evidence="1">Ethanolamine ammonia-lyase reactivating factor EutA</fullName>
    </submittedName>
</protein>
<dbReference type="SUPFAM" id="SSF53067">
    <property type="entry name" value="Actin-like ATPase domain"/>
    <property type="match status" value="1"/>
</dbReference>
<dbReference type="PIRSF" id="PIRSF012293">
    <property type="entry name" value="EutA"/>
    <property type="match status" value="1"/>
</dbReference>
<dbReference type="InterPro" id="IPR043129">
    <property type="entry name" value="ATPase_NBD"/>
</dbReference>
<dbReference type="Pfam" id="PF06277">
    <property type="entry name" value="EutA"/>
    <property type="match status" value="1"/>
</dbReference>
<dbReference type="RefSeq" id="WP_379187830.1">
    <property type="nucleotide sequence ID" value="NZ_JBHSOW010000032.1"/>
</dbReference>
<gene>
    <name evidence="1" type="ORF">ACFPYJ_09305</name>
</gene>
<dbReference type="Proteomes" id="UP001596047">
    <property type="component" value="Unassembled WGS sequence"/>
</dbReference>
<keyword evidence="2" id="KW-1185">Reference proteome</keyword>
<reference evidence="2" key="1">
    <citation type="journal article" date="2019" name="Int. J. Syst. Evol. Microbiol.">
        <title>The Global Catalogue of Microorganisms (GCM) 10K type strain sequencing project: providing services to taxonomists for standard genome sequencing and annotation.</title>
        <authorList>
            <consortium name="The Broad Institute Genomics Platform"/>
            <consortium name="The Broad Institute Genome Sequencing Center for Infectious Disease"/>
            <person name="Wu L."/>
            <person name="Ma J."/>
        </authorList>
    </citation>
    <scope>NUCLEOTIDE SEQUENCE [LARGE SCALE GENOMIC DNA]</scope>
    <source>
        <strain evidence="2">CGMCC 1.3240</strain>
    </source>
</reference>
<accession>A0ABW0VVR1</accession>